<gene>
    <name evidence="2" type="ORF">MNEG_13690</name>
</gene>
<feature type="non-terminal residue" evidence="2">
    <location>
        <position position="1"/>
    </location>
</feature>
<organism evidence="2 3">
    <name type="scientific">Monoraphidium neglectum</name>
    <dbReference type="NCBI Taxonomy" id="145388"/>
    <lineage>
        <taxon>Eukaryota</taxon>
        <taxon>Viridiplantae</taxon>
        <taxon>Chlorophyta</taxon>
        <taxon>core chlorophytes</taxon>
        <taxon>Chlorophyceae</taxon>
        <taxon>CS clade</taxon>
        <taxon>Sphaeropleales</taxon>
        <taxon>Selenastraceae</taxon>
        <taxon>Monoraphidium</taxon>
    </lineage>
</organism>
<dbReference type="AlphaFoldDB" id="A0A0D2LXP3"/>
<keyword evidence="3" id="KW-1185">Reference proteome</keyword>
<accession>A0A0D2LXP3</accession>
<name>A0A0D2LXP3_9CHLO</name>
<proteinExistence type="predicted"/>
<evidence type="ECO:0000256" key="1">
    <source>
        <dbReference type="SAM" id="MobiDB-lite"/>
    </source>
</evidence>
<feature type="compositionally biased region" description="Low complexity" evidence="1">
    <location>
        <begin position="7"/>
        <end position="30"/>
    </location>
</feature>
<evidence type="ECO:0000313" key="2">
    <source>
        <dbReference type="EMBL" id="KIY94271.1"/>
    </source>
</evidence>
<sequence length="72" mass="7514">GRSGSPARATCARRAGAAASGGASNSTSSAWRSWRRGPARAAAVARVVARGSLRRRKRVVPTTWPLRRLGSA</sequence>
<dbReference type="EMBL" id="KK104203">
    <property type="protein sequence ID" value="KIY94271.1"/>
    <property type="molecule type" value="Genomic_DNA"/>
</dbReference>
<feature type="region of interest" description="Disordered" evidence="1">
    <location>
        <begin position="1"/>
        <end position="34"/>
    </location>
</feature>
<dbReference type="Proteomes" id="UP000054498">
    <property type="component" value="Unassembled WGS sequence"/>
</dbReference>
<dbReference type="KEGG" id="mng:MNEG_13690"/>
<evidence type="ECO:0000313" key="3">
    <source>
        <dbReference type="Proteomes" id="UP000054498"/>
    </source>
</evidence>
<reference evidence="2 3" key="1">
    <citation type="journal article" date="2013" name="BMC Genomics">
        <title>Reconstruction of the lipid metabolism for the microalga Monoraphidium neglectum from its genome sequence reveals characteristics suitable for biofuel production.</title>
        <authorList>
            <person name="Bogen C."/>
            <person name="Al-Dilaimi A."/>
            <person name="Albersmeier A."/>
            <person name="Wichmann J."/>
            <person name="Grundmann M."/>
            <person name="Rupp O."/>
            <person name="Lauersen K.J."/>
            <person name="Blifernez-Klassen O."/>
            <person name="Kalinowski J."/>
            <person name="Goesmann A."/>
            <person name="Mussgnug J.H."/>
            <person name="Kruse O."/>
        </authorList>
    </citation>
    <scope>NUCLEOTIDE SEQUENCE [LARGE SCALE GENOMIC DNA]</scope>
    <source>
        <strain evidence="2 3">SAG 48.87</strain>
    </source>
</reference>
<feature type="non-terminal residue" evidence="2">
    <location>
        <position position="72"/>
    </location>
</feature>
<dbReference type="GeneID" id="25731178"/>
<dbReference type="RefSeq" id="XP_013893291.1">
    <property type="nucleotide sequence ID" value="XM_014037837.1"/>
</dbReference>
<protein>
    <submittedName>
        <fullName evidence="2">Uncharacterized protein</fullName>
    </submittedName>
</protein>